<keyword evidence="2" id="KW-0238">DNA-binding</keyword>
<dbReference type="PRINTS" id="PR00598">
    <property type="entry name" value="HTHMARR"/>
</dbReference>
<dbReference type="InterPro" id="IPR000835">
    <property type="entry name" value="HTH_MarR-typ"/>
</dbReference>
<dbReference type="PANTHER" id="PTHR42756:SF1">
    <property type="entry name" value="TRANSCRIPTIONAL REPRESSOR OF EMRAB OPERON"/>
    <property type="match status" value="1"/>
</dbReference>
<dbReference type="RefSeq" id="WP_209627538.1">
    <property type="nucleotide sequence ID" value="NZ_PRDG01000002.1"/>
</dbReference>
<keyword evidence="3" id="KW-0804">Transcription</keyword>
<sequence>MKEKFENGGYLTLQIRLLNGRLFNRLLAADGRALYSAEQGKILSSLWLERPLTVTDLALRTGLANNSLTAMLKRLEEQGLVYCYPHPKDRRKRLIDLTELGQSQQQVGQDVSQLLDSIFYKGFSETEKREVDGYLKRILQNLQEVEESERWKKR</sequence>
<evidence type="ECO:0000256" key="2">
    <source>
        <dbReference type="ARBA" id="ARBA00023125"/>
    </source>
</evidence>
<proteinExistence type="predicted"/>
<dbReference type="EMBL" id="PRDG01000002">
    <property type="protein sequence ID" value="MBP2623046.1"/>
    <property type="molecule type" value="Genomic_DNA"/>
</dbReference>
<dbReference type="SMART" id="SM00347">
    <property type="entry name" value="HTH_MARR"/>
    <property type="match status" value="1"/>
</dbReference>
<dbReference type="PROSITE" id="PS50995">
    <property type="entry name" value="HTH_MARR_2"/>
    <property type="match status" value="1"/>
</dbReference>
<dbReference type="InterPro" id="IPR036390">
    <property type="entry name" value="WH_DNA-bd_sf"/>
</dbReference>
<dbReference type="SUPFAM" id="SSF46785">
    <property type="entry name" value="Winged helix' DNA-binding domain"/>
    <property type="match status" value="1"/>
</dbReference>
<dbReference type="InterPro" id="IPR011991">
    <property type="entry name" value="ArsR-like_HTH"/>
</dbReference>
<reference evidence="5 6" key="1">
    <citation type="submission" date="2018-02" db="EMBL/GenBank/DDBJ databases">
        <title>Draft genome sequence of Streptococcus oricebi CCUG 70868T type strain.</title>
        <authorList>
            <person name="Mendez V."/>
            <person name="Salva-Serra F."/>
            <person name="Jaen-Luchoro D."/>
            <person name="Gonzales-Siles L."/>
            <person name="Karlsson R."/>
            <person name="Engstrom-Jakobsson H."/>
            <person name="Busquets A."/>
            <person name="Gomila M."/>
            <person name="Pineiro-Iglesias B."/>
            <person name="Bennasar-Figueras A."/>
            <person name="Seeger M."/>
            <person name="Moore E."/>
        </authorList>
    </citation>
    <scope>NUCLEOTIDE SEQUENCE [LARGE SCALE GENOMIC DNA]</scope>
    <source>
        <strain evidence="5 6">CCUG 70868</strain>
    </source>
</reference>
<dbReference type="Proteomes" id="UP001519296">
    <property type="component" value="Unassembled WGS sequence"/>
</dbReference>
<evidence type="ECO:0000313" key="5">
    <source>
        <dbReference type="EMBL" id="MBP2623046.1"/>
    </source>
</evidence>
<evidence type="ECO:0000256" key="3">
    <source>
        <dbReference type="ARBA" id="ARBA00023163"/>
    </source>
</evidence>
<evidence type="ECO:0000256" key="1">
    <source>
        <dbReference type="ARBA" id="ARBA00023015"/>
    </source>
</evidence>
<name>A0ABS5B2Z4_9STRE</name>
<evidence type="ECO:0000313" key="6">
    <source>
        <dbReference type="Proteomes" id="UP001519296"/>
    </source>
</evidence>
<keyword evidence="1" id="KW-0805">Transcription regulation</keyword>
<keyword evidence="6" id="KW-1185">Reference proteome</keyword>
<dbReference type="CDD" id="cd00090">
    <property type="entry name" value="HTH_ARSR"/>
    <property type="match status" value="1"/>
</dbReference>
<protein>
    <submittedName>
        <fullName evidence="5">MarR family transcriptional regulator</fullName>
    </submittedName>
</protein>
<feature type="domain" description="HTH marR-type" evidence="4">
    <location>
        <begin position="1"/>
        <end position="140"/>
    </location>
</feature>
<evidence type="ECO:0000259" key="4">
    <source>
        <dbReference type="PROSITE" id="PS50995"/>
    </source>
</evidence>
<comment type="caution">
    <text evidence="5">The sequence shown here is derived from an EMBL/GenBank/DDBJ whole genome shotgun (WGS) entry which is preliminary data.</text>
</comment>
<accession>A0ABS5B2Z4</accession>
<dbReference type="PANTHER" id="PTHR42756">
    <property type="entry name" value="TRANSCRIPTIONAL REGULATOR, MARR"/>
    <property type="match status" value="1"/>
</dbReference>
<dbReference type="Gene3D" id="1.10.10.10">
    <property type="entry name" value="Winged helix-like DNA-binding domain superfamily/Winged helix DNA-binding domain"/>
    <property type="match status" value="1"/>
</dbReference>
<organism evidence="5 6">
    <name type="scientific">Streptococcus oricebi</name>
    <dbReference type="NCBI Taxonomy" id="1547447"/>
    <lineage>
        <taxon>Bacteria</taxon>
        <taxon>Bacillati</taxon>
        <taxon>Bacillota</taxon>
        <taxon>Bacilli</taxon>
        <taxon>Lactobacillales</taxon>
        <taxon>Streptococcaceae</taxon>
        <taxon>Streptococcus</taxon>
    </lineage>
</organism>
<dbReference type="InterPro" id="IPR036388">
    <property type="entry name" value="WH-like_DNA-bd_sf"/>
</dbReference>
<dbReference type="Pfam" id="PF01047">
    <property type="entry name" value="MarR"/>
    <property type="match status" value="1"/>
</dbReference>
<gene>
    <name evidence="5" type="ORF">C4K46_03725</name>
</gene>